<sequence length="199" mass="21711">MGLARWQDRLGGAVPTQDLSDRVRQSHVIPPGLESFAVGLHEARQRVKQSPHHLILSVSILESFSGLPDDRVADFFTKNRQNDNRKQQKGSSPNLSSSSSTLVISSQLHGSKGISSLDSTSPNYLQELPVSASVGWLAHSLQGSLILLLKAQTDPLPPGIQTSNLVSIFNKPVKHLICVCNCCLLQGHSTNVTHTRYPY</sequence>
<evidence type="ECO:0000256" key="1">
    <source>
        <dbReference type="SAM" id="MobiDB-lite"/>
    </source>
</evidence>
<accession>A0ABV0TCA8</accession>
<gene>
    <name evidence="2" type="ORF">ILYODFUR_029052</name>
</gene>
<feature type="region of interest" description="Disordered" evidence="1">
    <location>
        <begin position="78"/>
        <end position="99"/>
    </location>
</feature>
<proteinExistence type="predicted"/>
<protein>
    <submittedName>
        <fullName evidence="2">Uncharacterized protein</fullName>
    </submittedName>
</protein>
<dbReference type="Proteomes" id="UP001482620">
    <property type="component" value="Unassembled WGS sequence"/>
</dbReference>
<keyword evidence="3" id="KW-1185">Reference proteome</keyword>
<evidence type="ECO:0000313" key="2">
    <source>
        <dbReference type="EMBL" id="MEQ2230416.1"/>
    </source>
</evidence>
<dbReference type="EMBL" id="JAHRIQ010027245">
    <property type="protein sequence ID" value="MEQ2230416.1"/>
    <property type="molecule type" value="Genomic_DNA"/>
</dbReference>
<name>A0ABV0TCA8_9TELE</name>
<organism evidence="2 3">
    <name type="scientific">Ilyodon furcidens</name>
    <name type="common">goldbreast splitfin</name>
    <dbReference type="NCBI Taxonomy" id="33524"/>
    <lineage>
        <taxon>Eukaryota</taxon>
        <taxon>Metazoa</taxon>
        <taxon>Chordata</taxon>
        <taxon>Craniata</taxon>
        <taxon>Vertebrata</taxon>
        <taxon>Euteleostomi</taxon>
        <taxon>Actinopterygii</taxon>
        <taxon>Neopterygii</taxon>
        <taxon>Teleostei</taxon>
        <taxon>Neoteleostei</taxon>
        <taxon>Acanthomorphata</taxon>
        <taxon>Ovalentaria</taxon>
        <taxon>Atherinomorphae</taxon>
        <taxon>Cyprinodontiformes</taxon>
        <taxon>Goodeidae</taxon>
        <taxon>Ilyodon</taxon>
    </lineage>
</organism>
<comment type="caution">
    <text evidence="2">The sequence shown here is derived from an EMBL/GenBank/DDBJ whole genome shotgun (WGS) entry which is preliminary data.</text>
</comment>
<reference evidence="2 3" key="1">
    <citation type="submission" date="2021-06" db="EMBL/GenBank/DDBJ databases">
        <authorList>
            <person name="Palmer J.M."/>
        </authorList>
    </citation>
    <scope>NUCLEOTIDE SEQUENCE [LARGE SCALE GENOMIC DNA]</scope>
    <source>
        <strain evidence="3">if_2019</strain>
        <tissue evidence="2">Muscle</tissue>
    </source>
</reference>
<evidence type="ECO:0000313" key="3">
    <source>
        <dbReference type="Proteomes" id="UP001482620"/>
    </source>
</evidence>